<dbReference type="Gene3D" id="3.40.50.10140">
    <property type="entry name" value="Toll/interleukin-1 receptor homology (TIR) domain"/>
    <property type="match status" value="2"/>
</dbReference>
<keyword evidence="1" id="KW-0812">Transmembrane</keyword>
<dbReference type="Gene3D" id="3.80.10.10">
    <property type="entry name" value="Ribonuclease Inhibitor"/>
    <property type="match status" value="2"/>
</dbReference>
<dbReference type="PANTHER" id="PTHR11017">
    <property type="entry name" value="LEUCINE-RICH REPEAT-CONTAINING PROTEIN"/>
    <property type="match status" value="1"/>
</dbReference>
<dbReference type="InterPro" id="IPR000157">
    <property type="entry name" value="TIR_dom"/>
</dbReference>
<feature type="transmembrane region" description="Helical" evidence="1">
    <location>
        <begin position="351"/>
        <end position="369"/>
    </location>
</feature>
<dbReference type="InterPro" id="IPR035897">
    <property type="entry name" value="Toll_tir_struct_dom_sf"/>
</dbReference>
<feature type="transmembrane region" description="Helical" evidence="1">
    <location>
        <begin position="209"/>
        <end position="232"/>
    </location>
</feature>
<sequence length="681" mass="79239">MASSSSSSPGTWRYRVFTSFHGPDVRKTFLSHLRKQFNCYGITMFDDQAIERSQIIAPALTQAIRESRISIVVLSKNAMPLLAVDPSDVQKQTGDFGKVFSKTCRRKREEESQRWSEALTDVGNIAGEDFLNWFIALKSTVIENILSCGVLKFSGDFRVGGQLPQIKQNIYPNRYVINQSFTRSPCLALVEIFFLPPPNLRSSLTSHHFSFFLISYLSLVINNWYFPIFYMLNHINNKNIYLKIPAVYTLFNNKYLFISINNLFNSKYYLKKNYAPGKKSFWLRHCSAHLLYELQYVNSDSDHLDHELNEITQIILIYIYCKYKINKLMSQLMFIKDRIVLMKKRVEMNFLYFYILKVLLHLVEIKRILHAVLTISLYFVVSGISFDVSGISELIVSKRAFKRMSNLRFLAIYKSVDDGNDGMHLPVEMEFPRRLRLLQWTSYPNKCLPSTFHPENLVNLCMRYIKLEVLFSGCMCNGWIRWRYLWQGIHPLTNLKKMDLTLSCHLKELPDLSNARNLEKLDLSVCESLVEIPSSFTHLQNLKDLRMGNCINLQVIPPHLNLASLENIDMQRCSKLRNFSIISTNLVKIDISYTEIEDVSALRLFPRLACLSIKKSGEKGLTHLPRTLWYLDLSYTDIESIPDCIKDLYSLHLNLTGCKRLRSLPFARVPWFAQILNCRRL</sequence>
<dbReference type="SUPFAM" id="SSF52200">
    <property type="entry name" value="Toll/Interleukin receptor TIR domain"/>
    <property type="match status" value="1"/>
</dbReference>
<dbReference type="InterPro" id="IPR044974">
    <property type="entry name" value="Disease_R_plants"/>
</dbReference>
<dbReference type="SUPFAM" id="SSF52058">
    <property type="entry name" value="L domain-like"/>
    <property type="match status" value="1"/>
</dbReference>
<evidence type="ECO:0000313" key="3">
    <source>
        <dbReference type="EMBL" id="VDD29261.1"/>
    </source>
</evidence>
<dbReference type="GO" id="GO:0007165">
    <property type="term" value="P:signal transduction"/>
    <property type="evidence" value="ECO:0007669"/>
    <property type="project" value="InterPro"/>
</dbReference>
<proteinExistence type="predicted"/>
<evidence type="ECO:0000259" key="2">
    <source>
        <dbReference type="PROSITE" id="PS50104"/>
    </source>
</evidence>
<keyword evidence="1" id="KW-1133">Transmembrane helix</keyword>
<dbReference type="PROSITE" id="PS50104">
    <property type="entry name" value="TIR"/>
    <property type="match status" value="1"/>
</dbReference>
<protein>
    <recommendedName>
        <fullName evidence="2">TIR domain-containing protein</fullName>
    </recommendedName>
</protein>
<dbReference type="AlphaFoldDB" id="A0A3P6DZD6"/>
<evidence type="ECO:0000256" key="1">
    <source>
        <dbReference type="SAM" id="Phobius"/>
    </source>
</evidence>
<keyword evidence="1" id="KW-0472">Membrane</keyword>
<dbReference type="EMBL" id="LR031875">
    <property type="protein sequence ID" value="VDD29261.1"/>
    <property type="molecule type" value="Genomic_DNA"/>
</dbReference>
<name>A0A3P6DZD6_BRAOL</name>
<reference evidence="3" key="1">
    <citation type="submission" date="2018-11" db="EMBL/GenBank/DDBJ databases">
        <authorList>
            <consortium name="Genoscope - CEA"/>
            <person name="William W."/>
        </authorList>
    </citation>
    <scope>NUCLEOTIDE SEQUENCE</scope>
</reference>
<accession>A0A3P6DZD6</accession>
<organism evidence="3">
    <name type="scientific">Brassica oleracea</name>
    <name type="common">Wild cabbage</name>
    <dbReference type="NCBI Taxonomy" id="3712"/>
    <lineage>
        <taxon>Eukaryota</taxon>
        <taxon>Viridiplantae</taxon>
        <taxon>Streptophyta</taxon>
        <taxon>Embryophyta</taxon>
        <taxon>Tracheophyta</taxon>
        <taxon>Spermatophyta</taxon>
        <taxon>Magnoliopsida</taxon>
        <taxon>eudicotyledons</taxon>
        <taxon>Gunneridae</taxon>
        <taxon>Pentapetalae</taxon>
        <taxon>rosids</taxon>
        <taxon>malvids</taxon>
        <taxon>Brassicales</taxon>
        <taxon>Brassicaceae</taxon>
        <taxon>Brassiceae</taxon>
        <taxon>Brassica</taxon>
    </lineage>
</organism>
<gene>
    <name evidence="3" type="ORF">BOLC9T54584H</name>
</gene>
<feature type="domain" description="TIR" evidence="2">
    <location>
        <begin position="12"/>
        <end position="146"/>
    </location>
</feature>
<dbReference type="PANTHER" id="PTHR11017:SF225">
    <property type="entry name" value="ADP-RIBOSYL CYCLASE_CYCLIC ADP-RIBOSE HYDROLASE-RELATED"/>
    <property type="match status" value="1"/>
</dbReference>
<dbReference type="GO" id="GO:0006952">
    <property type="term" value="P:defense response"/>
    <property type="evidence" value="ECO:0007669"/>
    <property type="project" value="InterPro"/>
</dbReference>
<feature type="transmembrane region" description="Helical" evidence="1">
    <location>
        <begin position="375"/>
        <end position="396"/>
    </location>
</feature>
<dbReference type="InterPro" id="IPR032675">
    <property type="entry name" value="LRR_dom_sf"/>
</dbReference>
<dbReference type="SMART" id="SM00255">
    <property type="entry name" value="TIR"/>
    <property type="match status" value="1"/>
</dbReference>
<dbReference type="Pfam" id="PF01582">
    <property type="entry name" value="TIR"/>
    <property type="match status" value="2"/>
</dbReference>